<evidence type="ECO:0000256" key="2">
    <source>
        <dbReference type="ARBA" id="ARBA00022475"/>
    </source>
</evidence>
<dbReference type="CDD" id="cd15220">
    <property type="entry name" value="7tmA_GPR61_GPR62-like"/>
    <property type="match status" value="1"/>
</dbReference>
<evidence type="ECO:0000256" key="4">
    <source>
        <dbReference type="ARBA" id="ARBA00022989"/>
    </source>
</evidence>
<dbReference type="Gene3D" id="1.20.1070.10">
    <property type="entry name" value="Rhodopsin 7-helix transmembrane proteins"/>
    <property type="match status" value="1"/>
</dbReference>
<dbReference type="KEGG" id="char:105897292"/>
<dbReference type="PANTHER" id="PTHR22752:SF5">
    <property type="entry name" value="G-PROTEIN COUPLED RECEPTOR 61"/>
    <property type="match status" value="1"/>
</dbReference>
<evidence type="ECO:0000256" key="5">
    <source>
        <dbReference type="ARBA" id="ARBA00023040"/>
    </source>
</evidence>
<evidence type="ECO:0000256" key="3">
    <source>
        <dbReference type="ARBA" id="ARBA00022692"/>
    </source>
</evidence>
<evidence type="ECO:0000256" key="9">
    <source>
        <dbReference type="RuleBase" id="RU000688"/>
    </source>
</evidence>
<dbReference type="SUPFAM" id="SSF81321">
    <property type="entry name" value="Family A G protein-coupled receptor-like"/>
    <property type="match status" value="1"/>
</dbReference>
<dbReference type="CTD" id="83873"/>
<dbReference type="GO" id="GO:0004930">
    <property type="term" value="F:G protein-coupled receptor activity"/>
    <property type="evidence" value="ECO:0007669"/>
    <property type="project" value="UniProtKB-KW"/>
</dbReference>
<dbReference type="RefSeq" id="XP_031421579.1">
    <property type="nucleotide sequence ID" value="XM_031565719.2"/>
</dbReference>
<evidence type="ECO:0000313" key="12">
    <source>
        <dbReference type="Proteomes" id="UP000515152"/>
    </source>
</evidence>
<keyword evidence="3 9" id="KW-0812">Transmembrane</keyword>
<dbReference type="PROSITE" id="PS50262">
    <property type="entry name" value="G_PROTEIN_RECEP_F1_2"/>
    <property type="match status" value="1"/>
</dbReference>
<feature type="transmembrane region" description="Helical" evidence="10">
    <location>
        <begin position="76"/>
        <end position="99"/>
    </location>
</feature>
<keyword evidence="12" id="KW-1185">Reference proteome</keyword>
<dbReference type="Proteomes" id="UP000515152">
    <property type="component" value="Chromosome 4"/>
</dbReference>
<feature type="domain" description="G-protein coupled receptors family 1 profile" evidence="11">
    <location>
        <begin position="59"/>
        <end position="344"/>
    </location>
</feature>
<dbReference type="PRINTS" id="PR00237">
    <property type="entry name" value="GPCRRHODOPSN"/>
</dbReference>
<feature type="transmembrane region" description="Helical" evidence="10">
    <location>
        <begin position="208"/>
        <end position="230"/>
    </location>
</feature>
<dbReference type="InterPro" id="IPR017452">
    <property type="entry name" value="GPCR_Rhodpsn_7TM"/>
</dbReference>
<dbReference type="GO" id="GO:0043235">
    <property type="term" value="C:receptor complex"/>
    <property type="evidence" value="ECO:0007669"/>
    <property type="project" value="TreeGrafter"/>
</dbReference>
<dbReference type="PROSITE" id="PS00237">
    <property type="entry name" value="G_PROTEIN_RECEP_F1_1"/>
    <property type="match status" value="1"/>
</dbReference>
<protein>
    <submittedName>
        <fullName evidence="13 14">G-protein coupled receptor 61</fullName>
    </submittedName>
</protein>
<keyword evidence="5 9" id="KW-0297">G-protein coupled receptor</keyword>
<proteinExistence type="inferred from homology"/>
<feature type="transmembrane region" description="Helical" evidence="10">
    <location>
        <begin position="153"/>
        <end position="178"/>
    </location>
</feature>
<dbReference type="RefSeq" id="XP_031421578.1">
    <property type="nucleotide sequence ID" value="XM_031565718.2"/>
</dbReference>
<evidence type="ECO:0000256" key="8">
    <source>
        <dbReference type="ARBA" id="ARBA00023224"/>
    </source>
</evidence>
<feature type="transmembrane region" description="Helical" evidence="10">
    <location>
        <begin position="287"/>
        <end position="308"/>
    </location>
</feature>
<organism evidence="12 14">
    <name type="scientific">Clupea harengus</name>
    <name type="common">Atlantic herring</name>
    <dbReference type="NCBI Taxonomy" id="7950"/>
    <lineage>
        <taxon>Eukaryota</taxon>
        <taxon>Metazoa</taxon>
        <taxon>Chordata</taxon>
        <taxon>Craniata</taxon>
        <taxon>Vertebrata</taxon>
        <taxon>Euteleostomi</taxon>
        <taxon>Actinopterygii</taxon>
        <taxon>Neopterygii</taxon>
        <taxon>Teleostei</taxon>
        <taxon>Clupei</taxon>
        <taxon>Clupeiformes</taxon>
        <taxon>Clupeoidei</taxon>
        <taxon>Clupeidae</taxon>
        <taxon>Clupea</taxon>
    </lineage>
</organism>
<evidence type="ECO:0000256" key="10">
    <source>
        <dbReference type="SAM" id="Phobius"/>
    </source>
</evidence>
<dbReference type="GO" id="GO:0005886">
    <property type="term" value="C:plasma membrane"/>
    <property type="evidence" value="ECO:0007669"/>
    <property type="project" value="UniProtKB-SubCell"/>
</dbReference>
<keyword evidence="6 10" id="KW-0472">Membrane</keyword>
<gene>
    <name evidence="13 14 15" type="primary">gpr61</name>
</gene>
<dbReference type="InterPro" id="IPR000276">
    <property type="entry name" value="GPCR_Rhodpsn"/>
</dbReference>
<comment type="similarity">
    <text evidence="9">Belongs to the G-protein coupled receptor 1 family.</text>
</comment>
<evidence type="ECO:0000313" key="13">
    <source>
        <dbReference type="RefSeq" id="XP_031421578.1"/>
    </source>
</evidence>
<feature type="transmembrane region" description="Helical" evidence="10">
    <location>
        <begin position="328"/>
        <end position="347"/>
    </location>
</feature>
<reference evidence="13 14" key="1">
    <citation type="submission" date="2025-04" db="UniProtKB">
        <authorList>
            <consortium name="RefSeq"/>
        </authorList>
    </citation>
    <scope>IDENTIFICATION</scope>
</reference>
<dbReference type="PANTHER" id="PTHR22752">
    <property type="entry name" value="G PROTEIN-COUPLED RECEPTOR"/>
    <property type="match status" value="1"/>
</dbReference>
<dbReference type="RefSeq" id="XP_031421580.1">
    <property type="nucleotide sequence ID" value="XM_031565720.1"/>
</dbReference>
<keyword evidence="4 10" id="KW-1133">Transmembrane helix</keyword>
<evidence type="ECO:0000313" key="15">
    <source>
        <dbReference type="RefSeq" id="XP_031421580.1"/>
    </source>
</evidence>
<evidence type="ECO:0000313" key="14">
    <source>
        <dbReference type="RefSeq" id="XP_031421579.1"/>
    </source>
</evidence>
<name>A0A6P8F8L6_CLUHA</name>
<sequence length="468" mass="51593">MEPVAPASLLWNASNTSHWTPISSARSNTSELSRPESGALPQSLALVAMLLVDLLAVMGNLAVMTVIACTPQLRKFVFVFHLCMVDLLAALVLMPLGMVSDQAFFSEALCRGYLCLSVGLICATILTICAINVERYYYIVYPMRYEVKMTVGLVVTVLVAIWIKAILMSAFPLLGWALQGPGGSGPSPVPVRRRCSLHYTGGNGTPRLVFMVLFTLMYFLCPVLIILVVYCNMFKVARVAAMQQGPVPTWMDTPRQRSESLSSHSSMVGSLAGSRVTPQRTFSGGKAAVVLLAVGGQFLGCWLPYFSFHLYSALVPMSPATLAQLDVVVTWIGFFCFASNPIFYGCLNRQIREELSRQLACLFTWGRPREEEQLPSREASIEENFLQFLQGTGCNLEPRNSQSITGPQKGHDALLPEPLQTSPCLQRPSVDLNIPGQIVEETSEFTEQHHLNNDLNLSENCRRTMPDL</sequence>
<feature type="transmembrane region" description="Helical" evidence="10">
    <location>
        <begin position="111"/>
        <end position="133"/>
    </location>
</feature>
<keyword evidence="8 9" id="KW-0807">Transducer</keyword>
<evidence type="ECO:0000259" key="11">
    <source>
        <dbReference type="PROSITE" id="PS50262"/>
    </source>
</evidence>
<dbReference type="GeneTree" id="ENSGT00950000182998"/>
<evidence type="ECO:0000256" key="1">
    <source>
        <dbReference type="ARBA" id="ARBA00004651"/>
    </source>
</evidence>
<comment type="subcellular location">
    <subcellularLocation>
        <location evidence="1">Cell membrane</location>
        <topology evidence="1">Multi-pass membrane protein</topology>
    </subcellularLocation>
</comment>
<dbReference type="GO" id="GO:0005768">
    <property type="term" value="C:endosome"/>
    <property type="evidence" value="ECO:0007669"/>
    <property type="project" value="TreeGrafter"/>
</dbReference>
<feature type="transmembrane region" description="Helical" evidence="10">
    <location>
        <begin position="44"/>
        <end position="69"/>
    </location>
</feature>
<evidence type="ECO:0000256" key="6">
    <source>
        <dbReference type="ARBA" id="ARBA00023136"/>
    </source>
</evidence>
<evidence type="ECO:0000256" key="7">
    <source>
        <dbReference type="ARBA" id="ARBA00023170"/>
    </source>
</evidence>
<dbReference type="OrthoDB" id="6117944at2759"/>
<accession>A0A6P8F8L6</accession>
<dbReference type="AlphaFoldDB" id="A0A6P8F8L6"/>
<dbReference type="GeneID" id="105897292"/>
<dbReference type="Pfam" id="PF00001">
    <property type="entry name" value="7tm_1"/>
    <property type="match status" value="1"/>
</dbReference>
<keyword evidence="2" id="KW-1003">Cell membrane</keyword>
<keyword evidence="7 9" id="KW-0675">Receptor</keyword>